<evidence type="ECO:0000313" key="1">
    <source>
        <dbReference type="EMBL" id="GAU90685.1"/>
    </source>
</evidence>
<proteinExistence type="predicted"/>
<evidence type="ECO:0000313" key="2">
    <source>
        <dbReference type="Proteomes" id="UP000186922"/>
    </source>
</evidence>
<gene>
    <name evidence="1" type="primary">RvY_03067-1</name>
    <name evidence="1" type="synonym">RvY_03067.1</name>
    <name evidence="1" type="ORF">RvY_03067</name>
</gene>
<organism evidence="1 2">
    <name type="scientific">Ramazzottius varieornatus</name>
    <name type="common">Water bear</name>
    <name type="synonym">Tardigrade</name>
    <dbReference type="NCBI Taxonomy" id="947166"/>
    <lineage>
        <taxon>Eukaryota</taxon>
        <taxon>Metazoa</taxon>
        <taxon>Ecdysozoa</taxon>
        <taxon>Tardigrada</taxon>
        <taxon>Eutardigrada</taxon>
        <taxon>Parachela</taxon>
        <taxon>Hypsibioidea</taxon>
        <taxon>Ramazzottiidae</taxon>
        <taxon>Ramazzottius</taxon>
    </lineage>
</organism>
<protein>
    <submittedName>
        <fullName evidence="1">Uncharacterized protein</fullName>
    </submittedName>
</protein>
<comment type="caution">
    <text evidence="1">The sequence shown here is derived from an EMBL/GenBank/DDBJ whole genome shotgun (WGS) entry which is preliminary data.</text>
</comment>
<keyword evidence="2" id="KW-1185">Reference proteome</keyword>
<dbReference type="AlphaFoldDB" id="A0A1D1UQL3"/>
<feature type="non-terminal residue" evidence="1">
    <location>
        <position position="1"/>
    </location>
</feature>
<name>A0A1D1UQL3_RAMVA</name>
<dbReference type="EMBL" id="BDGG01000001">
    <property type="protein sequence ID" value="GAU90685.1"/>
    <property type="molecule type" value="Genomic_DNA"/>
</dbReference>
<accession>A0A1D1UQL3</accession>
<reference evidence="1 2" key="1">
    <citation type="journal article" date="2016" name="Nat. Commun.">
        <title>Extremotolerant tardigrade genome and improved radiotolerance of human cultured cells by tardigrade-unique protein.</title>
        <authorList>
            <person name="Hashimoto T."/>
            <person name="Horikawa D.D."/>
            <person name="Saito Y."/>
            <person name="Kuwahara H."/>
            <person name="Kozuka-Hata H."/>
            <person name="Shin-I T."/>
            <person name="Minakuchi Y."/>
            <person name="Ohishi K."/>
            <person name="Motoyama A."/>
            <person name="Aizu T."/>
            <person name="Enomoto A."/>
            <person name="Kondo K."/>
            <person name="Tanaka S."/>
            <person name="Hara Y."/>
            <person name="Koshikawa S."/>
            <person name="Sagara H."/>
            <person name="Miura T."/>
            <person name="Yokobori S."/>
            <person name="Miyagawa K."/>
            <person name="Suzuki Y."/>
            <person name="Kubo T."/>
            <person name="Oyama M."/>
            <person name="Kohara Y."/>
            <person name="Fujiyama A."/>
            <person name="Arakawa K."/>
            <person name="Katayama T."/>
            <person name="Toyoda A."/>
            <person name="Kunieda T."/>
        </authorList>
    </citation>
    <scope>NUCLEOTIDE SEQUENCE [LARGE SCALE GENOMIC DNA]</scope>
    <source>
        <strain evidence="1 2">YOKOZUNA-1</strain>
    </source>
</reference>
<sequence length="53" mass="6283">LWRMLQCEARHAFGVIMAFRRDCRISYHTARKKHGIAPEQPGMQLSFISARYF</sequence>
<dbReference type="Proteomes" id="UP000186922">
    <property type="component" value="Unassembled WGS sequence"/>
</dbReference>